<keyword evidence="2" id="KW-1185">Reference proteome</keyword>
<dbReference type="Proteomes" id="UP000265520">
    <property type="component" value="Unassembled WGS sequence"/>
</dbReference>
<dbReference type="AlphaFoldDB" id="A0A392RXT5"/>
<evidence type="ECO:0000313" key="2">
    <source>
        <dbReference type="Proteomes" id="UP000265520"/>
    </source>
</evidence>
<comment type="caution">
    <text evidence="1">The sequence shown here is derived from an EMBL/GenBank/DDBJ whole genome shotgun (WGS) entry which is preliminary data.</text>
</comment>
<sequence length="63" mass="6864">MIPFFFKFCSHVSQPLLLHRGIMIVAAVFFYPMGDDGRSWGGNAKSVCTASEVTDAIDSSLPP</sequence>
<name>A0A392RXT5_9FABA</name>
<accession>A0A392RXT5</accession>
<organism evidence="1 2">
    <name type="scientific">Trifolium medium</name>
    <dbReference type="NCBI Taxonomy" id="97028"/>
    <lineage>
        <taxon>Eukaryota</taxon>
        <taxon>Viridiplantae</taxon>
        <taxon>Streptophyta</taxon>
        <taxon>Embryophyta</taxon>
        <taxon>Tracheophyta</taxon>
        <taxon>Spermatophyta</taxon>
        <taxon>Magnoliopsida</taxon>
        <taxon>eudicotyledons</taxon>
        <taxon>Gunneridae</taxon>
        <taxon>Pentapetalae</taxon>
        <taxon>rosids</taxon>
        <taxon>fabids</taxon>
        <taxon>Fabales</taxon>
        <taxon>Fabaceae</taxon>
        <taxon>Papilionoideae</taxon>
        <taxon>50 kb inversion clade</taxon>
        <taxon>NPAAA clade</taxon>
        <taxon>Hologalegina</taxon>
        <taxon>IRL clade</taxon>
        <taxon>Trifolieae</taxon>
        <taxon>Trifolium</taxon>
    </lineage>
</organism>
<evidence type="ECO:0000313" key="1">
    <source>
        <dbReference type="EMBL" id="MCI40894.1"/>
    </source>
</evidence>
<protein>
    <submittedName>
        <fullName evidence="1">Uncharacterized protein</fullName>
    </submittedName>
</protein>
<reference evidence="1 2" key="1">
    <citation type="journal article" date="2018" name="Front. Plant Sci.">
        <title>Red Clover (Trifolium pratense) and Zigzag Clover (T. medium) - A Picture of Genomic Similarities and Differences.</title>
        <authorList>
            <person name="Dluhosova J."/>
            <person name="Istvanek J."/>
            <person name="Nedelnik J."/>
            <person name="Repkova J."/>
        </authorList>
    </citation>
    <scope>NUCLEOTIDE SEQUENCE [LARGE SCALE GENOMIC DNA]</scope>
    <source>
        <strain evidence="2">cv. 10/8</strain>
        <tissue evidence="1">Leaf</tissue>
    </source>
</reference>
<proteinExistence type="predicted"/>
<dbReference type="EMBL" id="LXQA010285128">
    <property type="protein sequence ID" value="MCI40894.1"/>
    <property type="molecule type" value="Genomic_DNA"/>
</dbReference>